<dbReference type="SUPFAM" id="SSF111369">
    <property type="entry name" value="HlyD-like secretion proteins"/>
    <property type="match status" value="1"/>
</dbReference>
<gene>
    <name evidence="2" type="ORF">SAMN04488068_2999</name>
</gene>
<name>A0A1M5RAV9_9GAMM</name>
<evidence type="ECO:0000313" key="3">
    <source>
        <dbReference type="Proteomes" id="UP000199758"/>
    </source>
</evidence>
<keyword evidence="1" id="KW-1133">Transmembrane helix</keyword>
<dbReference type="PANTHER" id="PTHR30386">
    <property type="entry name" value="MEMBRANE FUSION SUBUNIT OF EMRAB-TOLC MULTIDRUG EFFLUX PUMP"/>
    <property type="match status" value="1"/>
</dbReference>
<dbReference type="InterPro" id="IPR050739">
    <property type="entry name" value="MFP"/>
</dbReference>
<keyword evidence="1" id="KW-0472">Membrane</keyword>
<dbReference type="Gene3D" id="2.40.50.100">
    <property type="match status" value="1"/>
</dbReference>
<dbReference type="STRING" id="490188.SAMN04488068_2999"/>
<keyword evidence="3" id="KW-1185">Reference proteome</keyword>
<evidence type="ECO:0000256" key="1">
    <source>
        <dbReference type="SAM" id="Phobius"/>
    </source>
</evidence>
<evidence type="ECO:0000313" key="2">
    <source>
        <dbReference type="EMBL" id="SHH23445.1"/>
    </source>
</evidence>
<dbReference type="RefSeq" id="WP_072898703.1">
    <property type="nucleotide sequence ID" value="NZ_FQWZ01000007.1"/>
</dbReference>
<dbReference type="EMBL" id="FQWZ01000007">
    <property type="protein sequence ID" value="SHH23445.1"/>
    <property type="molecule type" value="Genomic_DNA"/>
</dbReference>
<sequence length="351" mass="38559">MNVKHEFDARYEAPFRSIQALRPPRLTRAIGALILAMLGLLALMLTLTPWIQTAPGSGQLIALNPVDRVQSVTALTGGRIKAWHVRDGSIVRQGDPLVEIADNDPQYIQRLQAELDAVRSRVDASRIATETALIDVERKERLFKKGLAARRDVEAARIKYKELRGYQASAAADLAKAETAVSRQATQLITAPRDGMILRTANADTSTYIKEGDVLVTFAPQSVSRAVEIYVSGLDAVLVRPGRQVRLMFEGWPAVQFSGWPSVAVGTFAGVVQYVDPAVSINGRYRIVVVEPPGEPWPGDHYLRLGGKVRGWVLLNEVRLGYEIWRQLNYFPPEPTVAADPRGGSGEASSK</sequence>
<dbReference type="PANTHER" id="PTHR30386:SF27">
    <property type="entry name" value="MEMBRANE FUSION PROTEIN (MFP) FAMILY PROTEIN"/>
    <property type="match status" value="1"/>
</dbReference>
<organism evidence="2 3">
    <name type="scientific">Hydrocarboniphaga daqingensis</name>
    <dbReference type="NCBI Taxonomy" id="490188"/>
    <lineage>
        <taxon>Bacteria</taxon>
        <taxon>Pseudomonadati</taxon>
        <taxon>Pseudomonadota</taxon>
        <taxon>Gammaproteobacteria</taxon>
        <taxon>Nevskiales</taxon>
        <taxon>Nevskiaceae</taxon>
        <taxon>Hydrocarboniphaga</taxon>
    </lineage>
</organism>
<protein>
    <submittedName>
        <fullName evidence="2">HlyD family secretion protein</fullName>
    </submittedName>
</protein>
<accession>A0A1M5RAV9</accession>
<dbReference type="Gene3D" id="1.10.287.470">
    <property type="entry name" value="Helix hairpin bin"/>
    <property type="match status" value="1"/>
</dbReference>
<reference evidence="2 3" key="1">
    <citation type="submission" date="2016-11" db="EMBL/GenBank/DDBJ databases">
        <authorList>
            <person name="Jaros S."/>
            <person name="Januszkiewicz K."/>
            <person name="Wedrychowicz H."/>
        </authorList>
    </citation>
    <scope>NUCLEOTIDE SEQUENCE [LARGE SCALE GENOMIC DNA]</scope>
    <source>
        <strain evidence="2 3">CGMCC 1.7049</strain>
    </source>
</reference>
<feature type="transmembrane region" description="Helical" evidence="1">
    <location>
        <begin position="29"/>
        <end position="51"/>
    </location>
</feature>
<proteinExistence type="predicted"/>
<dbReference type="Proteomes" id="UP000199758">
    <property type="component" value="Unassembled WGS sequence"/>
</dbReference>
<keyword evidence="1" id="KW-0812">Transmembrane</keyword>
<dbReference type="AlphaFoldDB" id="A0A1M5RAV9"/>